<dbReference type="AlphaFoldDB" id="A0A0N4XI17"/>
<dbReference type="EMBL" id="UYSL01002296">
    <property type="protein sequence ID" value="VDL65759.1"/>
    <property type="molecule type" value="Genomic_DNA"/>
</dbReference>
<dbReference type="Proteomes" id="UP000271162">
    <property type="component" value="Unassembled WGS sequence"/>
</dbReference>
<dbReference type="WBParaSite" id="NBR_0000216901-mRNA-1">
    <property type="protein sequence ID" value="NBR_0000216901-mRNA-1"/>
    <property type="gene ID" value="NBR_0000216901"/>
</dbReference>
<dbReference type="PANTHER" id="PTHR15678:SF6">
    <property type="entry name" value="BRIDGE-LIKE LIPID TRANSFER PROTEIN FAMILY MEMBER 2"/>
    <property type="match status" value="1"/>
</dbReference>
<dbReference type="InterPro" id="IPR045167">
    <property type="entry name" value="Hobbit"/>
</dbReference>
<dbReference type="Pfam" id="PF10344">
    <property type="entry name" value="Hobbit"/>
    <property type="match status" value="2"/>
</dbReference>
<organism evidence="3">
    <name type="scientific">Nippostrongylus brasiliensis</name>
    <name type="common">Rat hookworm</name>
    <dbReference type="NCBI Taxonomy" id="27835"/>
    <lineage>
        <taxon>Eukaryota</taxon>
        <taxon>Metazoa</taxon>
        <taxon>Ecdysozoa</taxon>
        <taxon>Nematoda</taxon>
        <taxon>Chromadorea</taxon>
        <taxon>Rhabditida</taxon>
        <taxon>Rhabditina</taxon>
        <taxon>Rhabditomorpha</taxon>
        <taxon>Strongyloidea</taxon>
        <taxon>Heligmosomidae</taxon>
        <taxon>Nippostrongylus</taxon>
    </lineage>
</organism>
<reference evidence="1 2" key="2">
    <citation type="submission" date="2018-11" db="EMBL/GenBank/DDBJ databases">
        <authorList>
            <consortium name="Pathogen Informatics"/>
        </authorList>
    </citation>
    <scope>NUCLEOTIDE SEQUENCE [LARGE SCALE GENOMIC DNA]</scope>
</reference>
<keyword evidence="2" id="KW-1185">Reference proteome</keyword>
<evidence type="ECO:0000313" key="3">
    <source>
        <dbReference type="WBParaSite" id="NBR_0000216901-mRNA-1"/>
    </source>
</evidence>
<dbReference type="OMA" id="EERFSIM"/>
<protein>
    <submittedName>
        <fullName evidence="3">DUF1281_C domain-containing protein</fullName>
    </submittedName>
</protein>
<sequence>MLSDRLLALRKANPLLPQTRIDELFALLLEKNSAIYVERWNKAGSAKRPLFVSKWTDWDLRAFADESFHSSRKCVDLMRELDPSSSYPAEGLQFSTLWGRAVELDMGEWCVNFKDYPIPYLLTKDIHFFGILVGAEEFEERFSIMLGETGINIPDVPLNWVAGSRLNPKYVVTTMLASPDPYNTTETVEMCWDDFGLDWALGEIRIRSGLRVFMRTASRYDDSRILFLPDLRLRVVLGM</sequence>
<accession>A0A0N4XI17</accession>
<name>A0A0N4XI17_NIPBR</name>
<proteinExistence type="predicted"/>
<evidence type="ECO:0000313" key="1">
    <source>
        <dbReference type="EMBL" id="VDL65759.1"/>
    </source>
</evidence>
<reference evidence="3" key="1">
    <citation type="submission" date="2017-02" db="UniProtKB">
        <authorList>
            <consortium name="WormBaseParasite"/>
        </authorList>
    </citation>
    <scope>IDENTIFICATION</scope>
</reference>
<gene>
    <name evidence="1" type="ORF">NBR_LOCUS2170</name>
</gene>
<dbReference type="STRING" id="27835.A0A0N4XI17"/>
<evidence type="ECO:0000313" key="2">
    <source>
        <dbReference type="Proteomes" id="UP000271162"/>
    </source>
</evidence>
<dbReference type="PANTHER" id="PTHR15678">
    <property type="entry name" value="ANTIGEN MLAA-22-RELATED"/>
    <property type="match status" value="1"/>
</dbReference>